<proteinExistence type="predicted"/>
<evidence type="ECO:0000313" key="1">
    <source>
        <dbReference type="EMBL" id="KAJ8116880.1"/>
    </source>
</evidence>
<keyword evidence="2" id="KW-1185">Reference proteome</keyword>
<organism evidence="1 2">
    <name type="scientific">Boeremia exigua</name>
    <dbReference type="NCBI Taxonomy" id="749465"/>
    <lineage>
        <taxon>Eukaryota</taxon>
        <taxon>Fungi</taxon>
        <taxon>Dikarya</taxon>
        <taxon>Ascomycota</taxon>
        <taxon>Pezizomycotina</taxon>
        <taxon>Dothideomycetes</taxon>
        <taxon>Pleosporomycetidae</taxon>
        <taxon>Pleosporales</taxon>
        <taxon>Pleosporineae</taxon>
        <taxon>Didymellaceae</taxon>
        <taxon>Boeremia</taxon>
    </lineage>
</organism>
<protein>
    <submittedName>
        <fullName evidence="1">Uncharacterized protein</fullName>
    </submittedName>
</protein>
<reference evidence="1" key="1">
    <citation type="submission" date="2022-11" db="EMBL/GenBank/DDBJ databases">
        <title>Genome Sequence of Boeremia exigua.</title>
        <authorList>
            <person name="Buettner E."/>
        </authorList>
    </citation>
    <scope>NUCLEOTIDE SEQUENCE</scope>
    <source>
        <strain evidence="1">CU02</strain>
    </source>
</reference>
<evidence type="ECO:0000313" key="2">
    <source>
        <dbReference type="Proteomes" id="UP001153331"/>
    </source>
</evidence>
<name>A0ACC2INU3_9PLEO</name>
<comment type="caution">
    <text evidence="1">The sequence shown here is derived from an EMBL/GenBank/DDBJ whole genome shotgun (WGS) entry which is preliminary data.</text>
</comment>
<accession>A0ACC2INU3</accession>
<dbReference type="EMBL" id="JAPHNI010000075">
    <property type="protein sequence ID" value="KAJ8116880.1"/>
    <property type="molecule type" value="Genomic_DNA"/>
</dbReference>
<dbReference type="Proteomes" id="UP001153331">
    <property type="component" value="Unassembled WGS sequence"/>
</dbReference>
<gene>
    <name evidence="1" type="ORF">OPT61_g1795</name>
</gene>
<sequence length="1195" mass="130665">MSFGKIYSYSGNPRTTSLLAVAKENGLDIEFVATEPAKGVSEDYLKLNKLGKVPTFEGADGFVLSETIAIAVYLASQNEKTSLLGKTKQDYATILRWMSFANTEVLTPLGGWFRPIIGRDPYNKKNVDDAQKAATKAVHVLEEYLLTHTYLVGERLTLADLFTASIVARGFQYFFDKAWRAENPNVTRWYETVYNTPSYSAVAGKLEFIEEAIKNQPPKKEAAPKAEKPKAAPKPKAAEPEEEEEAPAAPKPKHPLEALPRATFVLDDWKRKYSNEETREVALPWFWENVNFEEYSLWTVDYKYNDELTLTFMTSNLIGGFFARLEASRKYLFGCTSVYGVANDSVIKGAFLVRGQEALPAFDVAPDYESYEFTKLDPTKDEDRKFVEDQWSWDKPIEVNGKSYEWADGKPNPNGVQLTRRPLMTPRMQRIAPSSRTFTPIASTAQRRGQMHRSCTRYQVLCIGSRIVRQLGMVSRERGNTEGASGLDRSLEWHPGPAAAVAASLAHPATAQERTGNKGAGPAHVESPCSSRPLHLFAFALAPTSCGASGIAETHWAFILWLEIGGHAQKFSEGMKDSDAHREVRRSSGHSNEPAIQVICLGAGGGPTEDNVTGFLVRSTATKWSKNSVLAVDAGSHLAAITRILEQHFPLVSSPQTRSPPKVDSIHGGGVRLHDDQTSPTTEHINISDDDSGVETPFSDNDTPMEITTLLEGAFAGLPFPNASARANALHVVREHVSTYLITHPHLDHLSGFVINTAAFHNTSRPKRLAALPFAVHAIKTHIFNNIIWPNLTDEDGGVGLVSFQRLAEGGNIALGQGKGRGYIEVCDGLGVKGFKVSHGHCMQGPGHVHRGSNAEVQETPGLQHTSAPLHQGEPREGRSHSFSMPVPHSQPGTPGLGAFSAEQGRRSSHTAANTIPLGHCVVDSSAFFIRAESTLTTPTKEVLIFGDVEPDSLSLSPRTIQIWAEAAPKIAAGILTGIFIECSYSDSQADAVLFGHLAPRHLLAELQNLADVVKDARKEYEQAREAARQGRKRKRMSRDLLEGPIKSRTWHTGTKGVDTPLSSTYGPYHADDDLMTDFSNTPTGTHTPNHHHVISKPEGPPQNPHASHPSAPAALKLNSVSAEHNRALLSAAFGAPLKGLKIVVIHTKDTCEDGPLVGDTILRQLQEGEAKMRDEGRGLGCSFEVSRSGASYWF</sequence>